<dbReference type="SUPFAM" id="SSF52172">
    <property type="entry name" value="CheY-like"/>
    <property type="match status" value="1"/>
</dbReference>
<dbReference type="InterPro" id="IPR058245">
    <property type="entry name" value="NreC/VraR/RcsB-like_REC"/>
</dbReference>
<dbReference type="PANTHER" id="PTHR43214:SF24">
    <property type="entry name" value="TRANSCRIPTIONAL REGULATORY PROTEIN NARL-RELATED"/>
    <property type="match status" value="1"/>
</dbReference>
<evidence type="ECO:0000256" key="3">
    <source>
        <dbReference type="ARBA" id="ARBA00023125"/>
    </source>
</evidence>
<dbReference type="PRINTS" id="PR00038">
    <property type="entry name" value="HTHLUXR"/>
</dbReference>
<evidence type="ECO:0000259" key="7">
    <source>
        <dbReference type="PROSITE" id="PS50110"/>
    </source>
</evidence>
<dbReference type="AlphaFoldDB" id="A0A516GG47"/>
<dbReference type="GO" id="GO:0003677">
    <property type="term" value="F:DNA binding"/>
    <property type="evidence" value="ECO:0007669"/>
    <property type="project" value="UniProtKB-KW"/>
</dbReference>
<evidence type="ECO:0000259" key="6">
    <source>
        <dbReference type="PROSITE" id="PS50043"/>
    </source>
</evidence>
<evidence type="ECO:0000256" key="1">
    <source>
        <dbReference type="ARBA" id="ARBA00022553"/>
    </source>
</evidence>
<dbReference type="PROSITE" id="PS50110">
    <property type="entry name" value="RESPONSE_REGULATORY"/>
    <property type="match status" value="1"/>
</dbReference>
<dbReference type="GO" id="GO:0006355">
    <property type="term" value="P:regulation of DNA-templated transcription"/>
    <property type="evidence" value="ECO:0007669"/>
    <property type="project" value="InterPro"/>
</dbReference>
<dbReference type="PANTHER" id="PTHR43214">
    <property type="entry name" value="TWO-COMPONENT RESPONSE REGULATOR"/>
    <property type="match status" value="1"/>
</dbReference>
<dbReference type="CDD" id="cd17535">
    <property type="entry name" value="REC_NarL-like"/>
    <property type="match status" value="1"/>
</dbReference>
<evidence type="ECO:0000313" key="8">
    <source>
        <dbReference type="EMBL" id="QDO90310.1"/>
    </source>
</evidence>
<dbReference type="InterPro" id="IPR001789">
    <property type="entry name" value="Sig_transdc_resp-reg_receiver"/>
</dbReference>
<dbReference type="SUPFAM" id="SSF46894">
    <property type="entry name" value="C-terminal effector domain of the bipartite response regulators"/>
    <property type="match status" value="1"/>
</dbReference>
<evidence type="ECO:0000313" key="9">
    <source>
        <dbReference type="Proteomes" id="UP000315395"/>
    </source>
</evidence>
<dbReference type="Pfam" id="PF00196">
    <property type="entry name" value="GerE"/>
    <property type="match status" value="1"/>
</dbReference>
<keyword evidence="2" id="KW-0805">Transcription regulation</keyword>
<dbReference type="SMART" id="SM00421">
    <property type="entry name" value="HTH_LUXR"/>
    <property type="match status" value="1"/>
</dbReference>
<keyword evidence="9" id="KW-1185">Reference proteome</keyword>
<feature type="modified residue" description="4-aspartylphosphate" evidence="5">
    <location>
        <position position="77"/>
    </location>
</feature>
<feature type="domain" description="Response regulatory" evidence="7">
    <location>
        <begin position="26"/>
        <end position="142"/>
    </location>
</feature>
<keyword evidence="1 5" id="KW-0597">Phosphoprotein</keyword>
<keyword evidence="3" id="KW-0238">DNA-binding</keyword>
<protein>
    <submittedName>
        <fullName evidence="8">Response regulator transcription factor</fullName>
    </submittedName>
</protein>
<evidence type="ECO:0000256" key="2">
    <source>
        <dbReference type="ARBA" id="ARBA00023015"/>
    </source>
</evidence>
<accession>A0A516GG47</accession>
<dbReference type="InterPro" id="IPR039420">
    <property type="entry name" value="WalR-like"/>
</dbReference>
<dbReference type="GO" id="GO:0000160">
    <property type="term" value="P:phosphorelay signal transduction system"/>
    <property type="evidence" value="ECO:0007669"/>
    <property type="project" value="InterPro"/>
</dbReference>
<dbReference type="PROSITE" id="PS50043">
    <property type="entry name" value="HTH_LUXR_2"/>
    <property type="match status" value="1"/>
</dbReference>
<dbReference type="InterPro" id="IPR016032">
    <property type="entry name" value="Sig_transdc_resp-reg_C-effctor"/>
</dbReference>
<dbReference type="CDD" id="cd06170">
    <property type="entry name" value="LuxR_C_like"/>
    <property type="match status" value="1"/>
</dbReference>
<dbReference type="Proteomes" id="UP000315395">
    <property type="component" value="Chromosome"/>
</dbReference>
<dbReference type="InterPro" id="IPR011006">
    <property type="entry name" value="CheY-like_superfamily"/>
</dbReference>
<evidence type="ECO:0000256" key="5">
    <source>
        <dbReference type="PROSITE-ProRule" id="PRU00169"/>
    </source>
</evidence>
<name>A0A516GG47_9MICO</name>
<keyword evidence="4" id="KW-0804">Transcription</keyword>
<evidence type="ECO:0000256" key="4">
    <source>
        <dbReference type="ARBA" id="ARBA00023163"/>
    </source>
</evidence>
<gene>
    <name evidence="8" type="ORF">FNH13_08825</name>
</gene>
<dbReference type="SMART" id="SM00448">
    <property type="entry name" value="REC"/>
    <property type="match status" value="1"/>
</dbReference>
<organism evidence="8 9">
    <name type="scientific">Ornithinimicrobium ciconiae</name>
    <dbReference type="NCBI Taxonomy" id="2594265"/>
    <lineage>
        <taxon>Bacteria</taxon>
        <taxon>Bacillati</taxon>
        <taxon>Actinomycetota</taxon>
        <taxon>Actinomycetes</taxon>
        <taxon>Micrococcales</taxon>
        <taxon>Ornithinimicrobiaceae</taxon>
        <taxon>Ornithinimicrobium</taxon>
    </lineage>
</organism>
<dbReference type="EMBL" id="CP041616">
    <property type="protein sequence ID" value="QDO90310.1"/>
    <property type="molecule type" value="Genomic_DNA"/>
</dbReference>
<sequence length="254" mass="26151">MGDTPLGGGPGADTRATTSGDARPVRVLLVDDDPLVCSGLELMLSSAGGIAVVASVGDGDLVVPAVQQHYPDVVLMDVRMPRVDGITATREALAQPNPARVIVLTTFAEDSAVMRAVEAGAAGFLLKTAAPAEIIDAVRRVAAGEGVLSPASVPELFQHVATHPVVSRRRDAATRLTGLTTRERDIVIRVAQGLSNAEVARALFVSEATVKSHLGAVMGSLGCSSRVEVAVLAERAGWLHEDSAVGHAGSAMGR</sequence>
<proteinExistence type="predicted"/>
<dbReference type="OrthoDB" id="9808843at2"/>
<dbReference type="Pfam" id="PF00072">
    <property type="entry name" value="Response_reg"/>
    <property type="match status" value="1"/>
</dbReference>
<dbReference type="KEGG" id="orz:FNH13_08825"/>
<dbReference type="InterPro" id="IPR000792">
    <property type="entry name" value="Tscrpt_reg_LuxR_C"/>
</dbReference>
<reference evidence="8 9" key="1">
    <citation type="submission" date="2019-07" db="EMBL/GenBank/DDBJ databases">
        <title>complete genome sequencing of Ornithinimicrobium sp. H23M54.</title>
        <authorList>
            <person name="Bae J.-W."/>
            <person name="Lee S.-Y."/>
        </authorList>
    </citation>
    <scope>NUCLEOTIDE SEQUENCE [LARGE SCALE GENOMIC DNA]</scope>
    <source>
        <strain evidence="8 9">H23M54</strain>
    </source>
</reference>
<feature type="domain" description="HTH luxR-type" evidence="6">
    <location>
        <begin position="172"/>
        <end position="237"/>
    </location>
</feature>
<dbReference type="Gene3D" id="3.40.50.2300">
    <property type="match status" value="1"/>
</dbReference>